<dbReference type="PANTHER" id="PTHR43673:SF10">
    <property type="entry name" value="NADH DEHYDROGENASE_NAD(P)H NITROREDUCTASE XCC3605-RELATED"/>
    <property type="match status" value="1"/>
</dbReference>
<evidence type="ECO:0000256" key="1">
    <source>
        <dbReference type="ARBA" id="ARBA00007118"/>
    </source>
</evidence>
<sequence>MDLLTLVKKSRSYRRFNENHQIDRKLLFELVELAQYSPTGSNLQPLKFWLSNSPEMNNQIFPQLAWAGALETWDGPEEGERPSAYIIILNDNEIRKSPGIDHGIAAQSIMLGAAEKGLGGCMVGSIKREALQKILNIPEQYEILLVLALGKPTEKVVTEPIGEDGDIRYYRDDDDVHHVPKRSLKELIINEV</sequence>
<dbReference type="InterPro" id="IPR029479">
    <property type="entry name" value="Nitroreductase"/>
</dbReference>
<dbReference type="Gene3D" id="3.40.109.10">
    <property type="entry name" value="NADH Oxidase"/>
    <property type="match status" value="1"/>
</dbReference>
<feature type="domain" description="Nitroreductase" evidence="3">
    <location>
        <begin position="9"/>
        <end position="151"/>
    </location>
</feature>
<accession>A0A1Y6K3I5</accession>
<comment type="similarity">
    <text evidence="1">Belongs to the nitroreductase family.</text>
</comment>
<organism evidence="4 5">
    <name type="scientific">Candidatus Brevifilum fermentans</name>
    <dbReference type="NCBI Taxonomy" id="1986204"/>
    <lineage>
        <taxon>Bacteria</taxon>
        <taxon>Bacillati</taxon>
        <taxon>Chloroflexota</taxon>
        <taxon>Anaerolineae</taxon>
        <taxon>Anaerolineales</taxon>
        <taxon>Anaerolineaceae</taxon>
        <taxon>Candidatus Brevifilum</taxon>
    </lineage>
</organism>
<evidence type="ECO:0000256" key="2">
    <source>
        <dbReference type="ARBA" id="ARBA00023002"/>
    </source>
</evidence>
<reference evidence="5" key="1">
    <citation type="submission" date="2017-05" db="EMBL/GenBank/DDBJ databases">
        <authorList>
            <person name="Kirkegaard R."/>
            <person name="Mcilroy J S."/>
        </authorList>
    </citation>
    <scope>NUCLEOTIDE SEQUENCE [LARGE SCALE GENOMIC DNA]</scope>
</reference>
<evidence type="ECO:0000313" key="4">
    <source>
        <dbReference type="EMBL" id="SMX53159.1"/>
    </source>
</evidence>
<dbReference type="CDD" id="cd02062">
    <property type="entry name" value="Nitro_FMN_reductase"/>
    <property type="match status" value="1"/>
</dbReference>
<dbReference type="OrthoDB" id="9804207at2"/>
<keyword evidence="5" id="KW-1185">Reference proteome</keyword>
<dbReference type="RefSeq" id="WP_087861117.1">
    <property type="nucleotide sequence ID" value="NZ_LT859958.1"/>
</dbReference>
<dbReference type="InterPro" id="IPR023312">
    <property type="entry name" value="Put_nitroreductase_C_bac"/>
</dbReference>
<dbReference type="SUPFAM" id="SSF55469">
    <property type="entry name" value="FMN-dependent nitroreductase-like"/>
    <property type="match status" value="1"/>
</dbReference>
<dbReference type="PANTHER" id="PTHR43673">
    <property type="entry name" value="NAD(P)H NITROREDUCTASE YDGI-RELATED"/>
    <property type="match status" value="1"/>
</dbReference>
<name>A0A1Y6K3I5_9CHLR</name>
<gene>
    <name evidence="4" type="ORF">CFX1CAM_0093</name>
</gene>
<dbReference type="EMBL" id="LT859958">
    <property type="protein sequence ID" value="SMX53159.1"/>
    <property type="molecule type" value="Genomic_DNA"/>
</dbReference>
<dbReference type="InterPro" id="IPR000415">
    <property type="entry name" value="Nitroreductase-like"/>
</dbReference>
<evidence type="ECO:0000259" key="3">
    <source>
        <dbReference type="Pfam" id="PF00881"/>
    </source>
</evidence>
<dbReference type="Pfam" id="PF00881">
    <property type="entry name" value="Nitroreductase"/>
    <property type="match status" value="1"/>
</dbReference>
<keyword evidence="2" id="KW-0560">Oxidoreductase</keyword>
<dbReference type="GO" id="GO:0016491">
    <property type="term" value="F:oxidoreductase activity"/>
    <property type="evidence" value="ECO:0007669"/>
    <property type="project" value="UniProtKB-KW"/>
</dbReference>
<dbReference type="KEGG" id="abat:CFX1CAM_0093"/>
<dbReference type="Proteomes" id="UP000195514">
    <property type="component" value="Chromosome I"/>
</dbReference>
<dbReference type="Gene3D" id="2.20.180.10">
    <property type="entry name" value="putative fmn-dependent nitroreductase like domains"/>
    <property type="match status" value="1"/>
</dbReference>
<protein>
    <submittedName>
        <fullName evidence="4">Nitroreductase family protein</fullName>
    </submittedName>
</protein>
<dbReference type="AlphaFoldDB" id="A0A1Y6K3I5"/>
<evidence type="ECO:0000313" key="5">
    <source>
        <dbReference type="Proteomes" id="UP000195514"/>
    </source>
</evidence>
<proteinExistence type="inferred from homology"/>